<evidence type="ECO:0000259" key="12">
    <source>
        <dbReference type="PROSITE" id="PS52004"/>
    </source>
</evidence>
<feature type="domain" description="Carrier" evidence="11">
    <location>
        <begin position="2685"/>
        <end position="2760"/>
    </location>
</feature>
<dbReference type="GO" id="GO:0004312">
    <property type="term" value="F:fatty acid synthase activity"/>
    <property type="evidence" value="ECO:0007669"/>
    <property type="project" value="TreeGrafter"/>
</dbReference>
<dbReference type="PROSITE" id="PS00141">
    <property type="entry name" value="ASP_PROTEASE"/>
    <property type="match status" value="1"/>
</dbReference>
<proteinExistence type="predicted"/>
<dbReference type="InterPro" id="IPR013968">
    <property type="entry name" value="PKS_KR"/>
</dbReference>
<feature type="domain" description="Carrier" evidence="11">
    <location>
        <begin position="5112"/>
        <end position="5189"/>
    </location>
</feature>
<feature type="active site" description="Proton acceptor; for dehydratase activity" evidence="9">
    <location>
        <position position="1990"/>
    </location>
</feature>
<dbReference type="InterPro" id="IPR049551">
    <property type="entry name" value="PKS_DH_C"/>
</dbReference>
<dbReference type="PROSITE" id="PS50075">
    <property type="entry name" value="CARRIER"/>
    <property type="match status" value="4"/>
</dbReference>
<keyword evidence="3" id="KW-0597">Phosphoprotein</keyword>
<dbReference type="GO" id="GO:0004315">
    <property type="term" value="F:3-oxoacyl-[acyl-carrier-protein] synthase activity"/>
    <property type="evidence" value="ECO:0007669"/>
    <property type="project" value="InterPro"/>
</dbReference>
<feature type="domain" description="Ketosynthase family 3 (KS3)" evidence="12">
    <location>
        <begin position="4207"/>
        <end position="4632"/>
    </location>
</feature>
<dbReference type="PROSITE" id="PS00455">
    <property type="entry name" value="AMP_BINDING"/>
    <property type="match status" value="1"/>
</dbReference>
<dbReference type="Pfam" id="PF00501">
    <property type="entry name" value="AMP-binding"/>
    <property type="match status" value="1"/>
</dbReference>
<dbReference type="InterPro" id="IPR042099">
    <property type="entry name" value="ANL_N_sf"/>
</dbReference>
<protein>
    <recommendedName>
        <fullName evidence="16">Type I polyketide synthase</fullName>
    </recommendedName>
</protein>
<dbReference type="InterPro" id="IPR009081">
    <property type="entry name" value="PP-bd_ACP"/>
</dbReference>
<evidence type="ECO:0000313" key="15">
    <source>
        <dbReference type="Proteomes" id="UP000033615"/>
    </source>
</evidence>
<gene>
    <name evidence="14" type="ORF">VT50_0210260</name>
</gene>
<evidence type="ECO:0000256" key="10">
    <source>
        <dbReference type="SAM" id="MobiDB-lite"/>
    </source>
</evidence>
<dbReference type="InterPro" id="IPR014043">
    <property type="entry name" value="Acyl_transferase_dom"/>
</dbReference>
<dbReference type="InterPro" id="IPR025110">
    <property type="entry name" value="AMP-bd_C"/>
</dbReference>
<dbReference type="GO" id="GO:0006633">
    <property type="term" value="P:fatty acid biosynthetic process"/>
    <property type="evidence" value="ECO:0007669"/>
    <property type="project" value="InterPro"/>
</dbReference>
<evidence type="ECO:0000256" key="5">
    <source>
        <dbReference type="ARBA" id="ARBA00022737"/>
    </source>
</evidence>
<feature type="region of interest" description="C-terminal hotdog fold" evidence="9">
    <location>
        <begin position="2096"/>
        <end position="2244"/>
    </location>
</feature>
<dbReference type="PANTHER" id="PTHR43775">
    <property type="entry name" value="FATTY ACID SYNTHASE"/>
    <property type="match status" value="1"/>
</dbReference>
<dbReference type="InterPro" id="IPR006162">
    <property type="entry name" value="Ppantetheine_attach_site"/>
</dbReference>
<dbReference type="SMART" id="SM00822">
    <property type="entry name" value="PKS_KR"/>
    <property type="match status" value="3"/>
</dbReference>
<dbReference type="InterPro" id="IPR036736">
    <property type="entry name" value="ACP-like_sf"/>
</dbReference>
<feature type="domain" description="Carrier" evidence="11">
    <location>
        <begin position="973"/>
        <end position="1048"/>
    </location>
</feature>
<name>A0A1V4D7B8_9ACTN</name>
<dbReference type="SMART" id="SM00827">
    <property type="entry name" value="PKS_AT"/>
    <property type="match status" value="3"/>
</dbReference>
<evidence type="ECO:0000313" key="14">
    <source>
        <dbReference type="EMBL" id="OPF80931.1"/>
    </source>
</evidence>
<comment type="caution">
    <text evidence="14">The sequence shown here is derived from an EMBL/GenBank/DDBJ whole genome shotgun (WGS) entry which is preliminary data.</text>
</comment>
<dbReference type="InterPro" id="IPR016039">
    <property type="entry name" value="Thiolase-like"/>
</dbReference>
<evidence type="ECO:0000259" key="11">
    <source>
        <dbReference type="PROSITE" id="PS50075"/>
    </source>
</evidence>
<dbReference type="SUPFAM" id="SSF51735">
    <property type="entry name" value="NAD(P)-binding Rossmann-fold domains"/>
    <property type="match status" value="6"/>
</dbReference>
<dbReference type="FunFam" id="1.10.1200.10:FF:000007">
    <property type="entry name" value="Probable polyketide synthase pks17"/>
    <property type="match status" value="2"/>
</dbReference>
<feature type="domain" description="Carrier" evidence="11">
    <location>
        <begin position="4113"/>
        <end position="4188"/>
    </location>
</feature>
<dbReference type="InterPro" id="IPR016036">
    <property type="entry name" value="Malonyl_transacylase_ACP-bd"/>
</dbReference>
<dbReference type="PROSITE" id="PS52019">
    <property type="entry name" value="PKS_MFAS_DH"/>
    <property type="match status" value="1"/>
</dbReference>
<dbReference type="Pfam" id="PF21089">
    <property type="entry name" value="PKS_DH_N"/>
    <property type="match status" value="1"/>
</dbReference>
<dbReference type="PROSITE" id="PS00012">
    <property type="entry name" value="PHOSPHOPANTETHEINE"/>
    <property type="match status" value="3"/>
</dbReference>
<evidence type="ECO:0008006" key="16">
    <source>
        <dbReference type="Google" id="ProtNLM"/>
    </source>
</evidence>
<dbReference type="GO" id="GO:0033068">
    <property type="term" value="P:macrolide biosynthetic process"/>
    <property type="evidence" value="ECO:0007669"/>
    <property type="project" value="UniProtKB-ARBA"/>
</dbReference>
<dbReference type="InterPro" id="IPR045851">
    <property type="entry name" value="AMP-bd_C_sf"/>
</dbReference>
<evidence type="ECO:0000256" key="6">
    <source>
        <dbReference type="ARBA" id="ARBA00023194"/>
    </source>
</evidence>
<dbReference type="InterPro" id="IPR020807">
    <property type="entry name" value="PKS_DH"/>
</dbReference>
<feature type="domain" description="PKS/mFAS DH" evidence="13">
    <location>
        <begin position="1958"/>
        <end position="2244"/>
    </location>
</feature>
<keyword evidence="2" id="KW-0596">Phosphopantetheine</keyword>
<dbReference type="Gene3D" id="3.40.47.10">
    <property type="match status" value="3"/>
</dbReference>
<dbReference type="Gene3D" id="3.30.70.3290">
    <property type="match status" value="3"/>
</dbReference>
<dbReference type="Proteomes" id="UP000033615">
    <property type="component" value="Unassembled WGS sequence"/>
</dbReference>
<evidence type="ECO:0000256" key="4">
    <source>
        <dbReference type="ARBA" id="ARBA00022679"/>
    </source>
</evidence>
<dbReference type="GO" id="GO:0031177">
    <property type="term" value="F:phosphopantetheine binding"/>
    <property type="evidence" value="ECO:0007669"/>
    <property type="project" value="InterPro"/>
</dbReference>
<feature type="active site" description="Proton donor; for dehydratase activity" evidence="9">
    <location>
        <position position="2157"/>
    </location>
</feature>
<dbReference type="Gene3D" id="1.10.1200.10">
    <property type="entry name" value="ACP-like"/>
    <property type="match status" value="4"/>
</dbReference>
<evidence type="ECO:0000256" key="8">
    <source>
        <dbReference type="ARBA" id="ARBA00023315"/>
    </source>
</evidence>
<dbReference type="InterPro" id="IPR055123">
    <property type="entry name" value="SpnB-like_Rossmann"/>
</dbReference>
<dbReference type="SUPFAM" id="SSF52151">
    <property type="entry name" value="FabD/lysophospholipase-like"/>
    <property type="match status" value="3"/>
</dbReference>
<dbReference type="PROSITE" id="PS52004">
    <property type="entry name" value="KS3_2"/>
    <property type="match status" value="3"/>
</dbReference>
<dbReference type="InterPro" id="IPR018201">
    <property type="entry name" value="Ketoacyl_synth_AS"/>
</dbReference>
<keyword evidence="5" id="KW-0677">Repeat</keyword>
<keyword evidence="15" id="KW-1185">Reference proteome</keyword>
<feature type="domain" description="Ketosynthase family 3 (KS3)" evidence="12">
    <location>
        <begin position="1067"/>
        <end position="1493"/>
    </location>
</feature>
<feature type="region of interest" description="Disordered" evidence="10">
    <location>
        <begin position="5080"/>
        <end position="5103"/>
    </location>
</feature>
<sequence>MFRADLVRPLPELLREHAAQHGGKIAFADERRRIGYADLERRSGNLAGHLASLGVARGDRVAVLLDNAVEAAESYYAVCRAAATTVPLNSRASDDELAYLLADSGASAVITDVEHHAQVLRTLTAPGRVPVLVTGDRVPAALLGYESLAESTPPVAARDDLGLDETAWMLYTSGTTGRPKGVLSSQRNCLWSVAAAYVPVLGLAPDDRVLWPLPMSHSLSHVLCVHGVAAVGATAWITTGFGGHDLLDRVRQEEFSFLVGVPTMYHHLVQAARARGLTAPSLRTCLVTGAVANGDMRQEFEDVFGTALLDTYGSTETSGAITASRPGGPKVPGSCGTAVPGLSVRLADPETGLAVPDGTEGEVWVRGPNVMSGYHNAPEATTAVLRDGWYHTGDLAVRDGDGHFSIRGRHKELIIRGGENIHPAEVESLITTVDGIADAAVAGVPHDVLGEVPAAFVVPADGVPPDPETILARCRERLSFFKVPELVYQVEEIPRTGSGKVRRHVLRERAGSLRPIGGTRSDSLFRIAWTELPAGSPDGGPWRVLGDDTGALTGALRSAGVAAEARETLSSALDDGPAVVAWCATVGADGALPERVRRATARTQSLLRQWTEEPRTAEARLVVVTRDATGAATGPVDLPANAVTGTVVAIRAAAGDRVLHADLDRTPESAAALAAVATVDEPVVAIRGGVAHAPRLTRTPAQDPGEPDAFTAGTVLITGATGALGALLARHLVTRHGTRSLLLVSRSGPDAPGADRLLSELTEAGAEASLVACDVTDRDALAKVIASAPAAHPLTAVVHTAGDLHEDPAAAPGPKVAGAWHLHELTQDLPLRAFVMFSAADTVLGGSEHTGTAAGNAFLQGLARYRRMSGLPGVAIAWGSWAQRTGIRGRVGEAELSRLARAGVAPLAPAEGLALFDLVATGADPQPVAARMDLSAFRARHTRLPVPAALRGLVRTDEPSATPAGPPPAHHSRVLLDLVRTETAALLGLDSSADVPTDRAFRDLGFDSPTALELRNRLLPVVGTTLPATVAFDHPTPAALAAHLAARLSGGTDPAPEPGPPPAVAEDEPIAIIGMGCRLPGDIRGPEDLWRVVTGDRDVIGDFPTDRGWDLAALYDPDPDTAGRSYVRHGGFLSDAGEFDPAFFGISPREALAMDPQQRLLLELSWETVERAGIDPQTLGRSRTGVFTGVMFHDYGSGAGPAADEVEGHRGIGASGSMVSGRIAYTLGLRGPTLTIDTACSSSLVALHLAGQSLRRGECSLALAGGVAVMATPAVFVEFSRQRGLAPDGRCKPFAAAADGTAWSEGAGLLLLERLSDARRNGHRVLAVLRGSAVNSDGASNGLTAPSGPAQEAVIRHALADAGLRPSDVDAVEAHGTGTRLGDPIEAGALLATYGRDRDPDRPLLLGSLKSHLGHAQAASGVAGVIKMVCALRNGELPRTLHVDGPTPHVDWSAGTVRLLTEPTPWPHTGRQPRAAVSSFGVSGTNAHVILERAEPEPATPDDEQGPVALLLSARGDRALAAQAARLRARLTAAQDLSLAGAGSTLAFGRAALPHRAVAVGDRVDLLAGLAALAAGEPTPTVTTGTAGEPGRLAFTFPGQGSQWAGMAVDLLDSSAVFADAMADCARALDAFVDWDLVAVLRGAQLPDWADRVDVVQPVLWATMVSLAAVWRSFGVVPDAVVGHSQGEIAAACVAGALSLDDAARVVALRSRALSVLVGDGAMTSVAAAAGQVEQWLVDAPELSLAAVNGPRTVVVSGPVGRVGEFEDRLGLLGVRTRRIAVDYASHSAQMARIEAELADVLAPVAPRRATVPWYSTVDRRWLDGTEADAAYWYRNLRQTVWFDTATEELLARDHTTFVEVSPHPVLTVGIQQRVESAAAPAIVTGTLRRDDGGWTRMLAAAADLHVRGVRVDWTPAFPGGVRTVDLPTYPFQRSRFWLRSAGPARPAGELGIDAAGHPLLGAVVPVAGTDTAVLTGLLSPDTHPWLTDHAVLGHTVLPGPAFVDLALHAGAELGCAELSELTVHTPLVLPGRDGVRIQVTVSEADESGARTVAVHSRTADETQPWTRHASGVLATAGGPARAPRAAERAWPPPGSVPVSVADWYDRVARTGVDYGESFHTVRSVWRYGQDVLAEIALPDDLRSDAGRFAVHPVLLDAALQAWRCAADGDSDGDGDGDGDDASVRMPFSWSGVRIGATGATAARVWLRAGDDGALALRLTDPDGAELVAVDSLALRAVTAERLGARPGSLLVERWVEAGQLGGAADAKVVAAVDAPVVAQVPPTDDEDVPNAVRTALRSVLGTLQDRLAGEPASSPLVVLTHRAVRCGPRDAAADPVGAAVWGLVRSAQSEHPDRIVLIDTDGPLAPDRLPPLAGSGEAQLAVRGDRVLVPRLARAATATGEREAWHREGTVLVTGATGGLGGVIARHLATAHGVRRLLLASRSGPAAPGAEALVRELDAAGAQVRVVACDMADRDAVRQLVAEVPATAPLCAVVHAAGVVDDGLVDALTPQRLDTVLGPKADGAWHLHEATADLPLTAFVLFSSAAGVLGAPGQANYAAANAFLDGLAGQRRDSGLPALAVAWGLWDIDAGMGGRLDEADRRRLARLTAPMPLDHGLALFDEALRQDQPAVLAAKLDPAGIRADDAPAVLRQLVRRPARRTATGAPESALTERLRGLSADQQTALLLDTLRTHAARILGHAAATAIDAAMTFKELGFDSLTGLELRNGLTTATGARLPATLVFDHPTPEQAARFLREQLTGAAAAPATPAGPAVATDTDPVVVVGMGCRFPGGVTSPEDLWELVASGGDAIGAVPADRGWTAHAELRRGGGFVDGVADFDAGFFGVSPREAAAMDPQQRILLEVVWEALERAGIDTAPLRGSDTGVFVGTHGQDYAQLLAKGADTTEGYSVTGSAASVVSGRIAYTFGLEGPTVTIDTACSSSLVAIHLAAQALRLGECSLALAGGASVMSTPEGIVAFAHQGALSDDGRCKAFGAGADGFGMAEGAGVLVLERLSDARRNGHDVLGVIRGSAVNQDGASNGITAPNGPAQERVVRKALAAAGLRPSDVDVVEAHGTGTSLGDPIEAQALLATYGSDRERPLWLGSVKSNIGHTQAAAGVAGVIKILMAMHHETLPRTLHADEPSPHVDWSTGRVELLTEPADWTGHGHPRRAGVSSFGISGTNAHLVLEQAPPPAAGPPGEPVDRPMVPWALSARTEPALRAQARALLRHLDHGDDTRAADIGHSLAGRTRLAHRAVLLGTDTGALRTELAALARENRTPHQVRGRTAPGALAVLFSGQGSQRPGMGRRLAETAPSFARALDEVCALLDRGLDHPVRDVMFAEPDSPLAALLDQTAYTQAALFAVQVALYRQLHDWGVRPDHVGGHSIGEVAAAHIAGVLSLADAAALVVARGTLMQRLPAGGAMLAVSATEDTVAALIEDTGACVAAVNGPAAVVVAGSADEVSAVAEHCRTGGIKAKRLRVSHAFHSPLMEPMLAEFADAVSGLEFRPPRIPMVSTVTGAGLNPAEVRTPGYWVDQVRRAVRFADAMDWLTKQGATTFLEIGPDGVLSGMAGENLTDPALAVVPALRRDEDEFTALVTAAARLDTRGHDVDWRAQLADARPRRVPLPTYAYQRSRYWIDPTTSASLYRLGWEPRHGGHGSSPARLAASPARLAVLGSGAAALAGTLAAPRYADLAELAATGPVPDLVVMPVAAGAKPDAVTAAVNGTLDVIRSWLTDPRLASARLMLLTEGSVHCGQPDGGVDLAGAGVWGLVRSAQAEHPGRFLLADVDDVADADGVATAVRAGEPQAAVRAHELLVPRLVPGGSATGDGMHWDPAGTVLITGGTAGLGAILARHLVTHHGIRHLVLAGRSGSVADGPLAELRELGAEVRAVACDVTDPDAVRRLVAEVPAGAPLRGVLHAAGVVDDGVASSLTPAQVDAVLRPKVHGAWHLHEATAGLPLSAFVVFSSAAGVLGTPGQANYAAANSFLDGFAYWRRAAGLPAVSLAWGPWDTEDGMAARVDGAHRRRLARSGPPLRPEEALALFDEACRRNEPVAVPARFDLADTTTDALPVVLRGLLPTPGAREAESRGSDWLATSAVHHPQQRERALLDLVRTEAALVLGHGSADQLDTLTAFRDLGFDSLTGVELRNALSMATGLALPAALVFDHPTPQALAQHLHRLLDGADTVRDRGTPADPAVATDPIAIVGVACRFPGGVSSPEDLWDLVATGKDAITGFPADRGWDVDGLFDADPERSGRSYVRVGGFVDGAADFDAGFFGISPREAVATDPQQRLLLEVAWEALERAGIDAGALRGTDTGVFVGSNGQDYGAVLTGSPDDMEGYRGLASSASVLSGRVSYVFGLEGPAVTVDTACSSSLVALHWAAGALRHGECSLALVGGVTVMSTPDAFVEFSRQHGLAPDGRCKAFSDGADGTNWGEGVGVVVLERLSDARRRGHEVLAVMRGSAVNQDGASNGLTAPNGPSQERVIRAALASGGLSASDVDVVEAHGTGTKLGDPIEAQALLATYGQDRDRPLWLGSIKSNIGHTQAAAGVAGVIKMVLAMRYGVLPRTLHVGEPSSQVDWSSGAVELLGEARVWEVGDGRLRRAGVSSFGISGTNAHVIVEGVEPSPVAERGESVGVPVVWPVSGRGVEGLRAQAARLAEFLDERSDVSPVDVGFSLATSRARLSHRGVVVGSSTDELVEGLKVLASGEPQTGVVEGAASLAGPLGVVFTGQGAQRVGMGRGLYGVLPMFTEVFDRVASGFEGLLDRSLLDVVFDDAGALEDTLYAQAGLFAVEVALFEQLRVWGVAPECVAGHSVGEVSAAYAAGVVSLEDACRLVAARGRAMRRARSDGAMLAVGATESDVVELLGDGVGLAAVNGPASVVVSGDADRVAVLEGVCRERGWKVSRLRVSRAFHSHHMDGALQNFAAAIDELTFARPRMPLVSTVTGQPVDERVATPAYWVEQVRATVRFGDAVEYMAEQGGVTAFLEVGPDAALTPVIDSAVAVPTLREGQDEHRSLLAALAQLHTHGIEPDWAAVYAPYAPRTVDLPTYAFRHRRYWPTTTVPVAEANGTAPVPRDAEETETESTPAWPGMVAGLTGAERERVVLDLLTKQVAGVLGVAPGEVDDRKGFLELGFSSLTGVELRNRLNGLTGLRLPTTTIFDHPSVAMLAARLDAELAAADDSASPVLAELDRLEAVLAAAPPEDRNRPRVAARLELLLAQWKRPSGSGGAESAELDFETSTVDEVFDFIDGELGLS</sequence>
<dbReference type="SMART" id="SM01294">
    <property type="entry name" value="PKS_PP_betabranch"/>
    <property type="match status" value="4"/>
</dbReference>
<dbReference type="Pfam" id="PF13193">
    <property type="entry name" value="AMP-binding_C"/>
    <property type="match status" value="1"/>
</dbReference>
<dbReference type="PANTHER" id="PTHR43775:SF51">
    <property type="entry name" value="INACTIVE PHENOLPHTHIOCEROL SYNTHESIS POLYKETIDE SYNTHASE TYPE I PKS1-RELATED"/>
    <property type="match status" value="1"/>
</dbReference>
<dbReference type="SMART" id="SM00823">
    <property type="entry name" value="PKS_PP"/>
    <property type="match status" value="4"/>
</dbReference>
<dbReference type="Gene3D" id="3.40.50.12780">
    <property type="entry name" value="N-terminal domain of ligase-like"/>
    <property type="match status" value="1"/>
</dbReference>
<comment type="pathway">
    <text evidence="1">Antibiotic biosynthesis.</text>
</comment>
<dbReference type="InterPro" id="IPR050091">
    <property type="entry name" value="PKS_NRPS_Biosynth_Enz"/>
</dbReference>
<dbReference type="CDD" id="cd00833">
    <property type="entry name" value="PKS"/>
    <property type="match status" value="3"/>
</dbReference>
<dbReference type="InterPro" id="IPR020806">
    <property type="entry name" value="PKS_PP-bd"/>
</dbReference>
<dbReference type="Gene3D" id="3.10.129.110">
    <property type="entry name" value="Polyketide synthase dehydratase"/>
    <property type="match status" value="1"/>
</dbReference>
<dbReference type="Pfam" id="PF00550">
    <property type="entry name" value="PP-binding"/>
    <property type="match status" value="4"/>
</dbReference>
<dbReference type="FunFam" id="3.40.366.10:FF:000002">
    <property type="entry name" value="Probable polyketide synthase 2"/>
    <property type="match status" value="2"/>
</dbReference>
<dbReference type="Gene3D" id="3.40.366.10">
    <property type="entry name" value="Malonyl-Coenzyme A Acyl Carrier Protein, domain 2"/>
    <property type="match status" value="3"/>
</dbReference>
<evidence type="ECO:0000256" key="9">
    <source>
        <dbReference type="PROSITE-ProRule" id="PRU01363"/>
    </source>
</evidence>
<dbReference type="SMART" id="SM00825">
    <property type="entry name" value="PKS_KS"/>
    <property type="match status" value="3"/>
</dbReference>
<dbReference type="Pfam" id="PF22953">
    <property type="entry name" value="SpnB_Rossmann"/>
    <property type="match status" value="2"/>
</dbReference>
<feature type="domain" description="Ketosynthase family 3 (KS3)" evidence="12">
    <location>
        <begin position="2779"/>
        <end position="3192"/>
    </location>
</feature>
<keyword evidence="8" id="KW-0012">Acyltransferase</keyword>
<dbReference type="EMBL" id="LAKD02000027">
    <property type="protein sequence ID" value="OPF80931.1"/>
    <property type="molecule type" value="Genomic_DNA"/>
</dbReference>
<dbReference type="Gene3D" id="3.40.50.720">
    <property type="entry name" value="NAD(P)-binding Rossmann-like Domain"/>
    <property type="match status" value="3"/>
</dbReference>
<dbReference type="InterPro" id="IPR057326">
    <property type="entry name" value="KR_dom"/>
</dbReference>
<evidence type="ECO:0000256" key="2">
    <source>
        <dbReference type="ARBA" id="ARBA00022450"/>
    </source>
</evidence>
<dbReference type="Gene3D" id="3.30.300.30">
    <property type="match status" value="1"/>
</dbReference>
<dbReference type="InterPro" id="IPR032821">
    <property type="entry name" value="PKS_assoc"/>
</dbReference>
<evidence type="ECO:0000259" key="13">
    <source>
        <dbReference type="PROSITE" id="PS52019"/>
    </source>
</evidence>
<keyword evidence="4" id="KW-0808">Transferase</keyword>
<dbReference type="Pfam" id="PF00109">
    <property type="entry name" value="ketoacyl-synt"/>
    <property type="match status" value="3"/>
</dbReference>
<dbReference type="InterPro" id="IPR001969">
    <property type="entry name" value="Aspartic_peptidase_AS"/>
</dbReference>
<dbReference type="Pfam" id="PF08659">
    <property type="entry name" value="KR"/>
    <property type="match status" value="3"/>
</dbReference>
<dbReference type="InterPro" id="IPR020841">
    <property type="entry name" value="PKS_Beta-ketoAc_synthase_dom"/>
</dbReference>
<dbReference type="SUPFAM" id="SSF47336">
    <property type="entry name" value="ACP-like"/>
    <property type="match status" value="4"/>
</dbReference>
<dbReference type="Pfam" id="PF00698">
    <property type="entry name" value="Acyl_transf_1"/>
    <property type="match status" value="3"/>
</dbReference>
<evidence type="ECO:0000256" key="7">
    <source>
        <dbReference type="ARBA" id="ARBA00023268"/>
    </source>
</evidence>
<dbReference type="InterPro" id="IPR049552">
    <property type="entry name" value="PKS_DH_N"/>
</dbReference>
<dbReference type="CDD" id="cd08956">
    <property type="entry name" value="KR_3_FAS_SDR_x"/>
    <property type="match status" value="3"/>
</dbReference>
<dbReference type="InterPro" id="IPR042104">
    <property type="entry name" value="PKS_dehydratase_sf"/>
</dbReference>
<dbReference type="GO" id="GO:0006508">
    <property type="term" value="P:proteolysis"/>
    <property type="evidence" value="ECO:0007669"/>
    <property type="project" value="InterPro"/>
</dbReference>
<dbReference type="PROSITE" id="PS00606">
    <property type="entry name" value="KS3_1"/>
    <property type="match status" value="3"/>
</dbReference>
<dbReference type="InterPro" id="IPR036291">
    <property type="entry name" value="NAD(P)-bd_dom_sf"/>
</dbReference>
<organism evidence="14 15">
    <name type="scientific">Streptomyces antioxidans</name>
    <dbReference type="NCBI Taxonomy" id="1507734"/>
    <lineage>
        <taxon>Bacteria</taxon>
        <taxon>Bacillati</taxon>
        <taxon>Actinomycetota</taxon>
        <taxon>Actinomycetes</taxon>
        <taxon>Kitasatosporales</taxon>
        <taxon>Streptomycetaceae</taxon>
        <taxon>Streptomyces</taxon>
    </lineage>
</organism>
<dbReference type="SUPFAM" id="SSF53901">
    <property type="entry name" value="Thiolase-like"/>
    <property type="match status" value="3"/>
</dbReference>
<dbReference type="GO" id="GO:0004190">
    <property type="term" value="F:aspartic-type endopeptidase activity"/>
    <property type="evidence" value="ECO:0007669"/>
    <property type="project" value="InterPro"/>
</dbReference>
<dbReference type="FunFam" id="3.40.47.10:FF:000019">
    <property type="entry name" value="Polyketide synthase type I"/>
    <property type="match status" value="3"/>
</dbReference>
<dbReference type="Pfam" id="PF14765">
    <property type="entry name" value="PS-DH"/>
    <property type="match status" value="1"/>
</dbReference>
<dbReference type="Pfam" id="PF02801">
    <property type="entry name" value="Ketoacyl-synt_C"/>
    <property type="match status" value="3"/>
</dbReference>
<dbReference type="InterPro" id="IPR014031">
    <property type="entry name" value="Ketoacyl_synth_C"/>
</dbReference>
<reference evidence="14" key="1">
    <citation type="submission" date="2016-12" db="EMBL/GenBank/DDBJ databases">
        <title>Genome sequence of Streptomyces antioxidans MUSC 164.</title>
        <authorList>
            <person name="Lee L.-H."/>
            <person name="Ser H.-L."/>
        </authorList>
    </citation>
    <scope>NUCLEOTIDE SEQUENCE [LARGE SCALE GENOMIC DNA]</scope>
    <source>
        <strain evidence="14">MUSC 164</strain>
    </source>
</reference>
<dbReference type="SUPFAM" id="SSF56801">
    <property type="entry name" value="Acetyl-CoA synthetase-like"/>
    <property type="match status" value="1"/>
</dbReference>
<dbReference type="SUPFAM" id="SSF55048">
    <property type="entry name" value="Probable ACP-binding domain of malonyl-CoA ACP transacylase"/>
    <property type="match status" value="3"/>
</dbReference>
<keyword evidence="7" id="KW-0511">Multifunctional enzyme</keyword>
<accession>A0A1V4D7B8</accession>
<dbReference type="InterPro" id="IPR000873">
    <property type="entry name" value="AMP-dep_synth/lig_dom"/>
</dbReference>
<dbReference type="InterPro" id="IPR014030">
    <property type="entry name" value="Ketoacyl_synth_N"/>
</dbReference>
<evidence type="ECO:0000256" key="3">
    <source>
        <dbReference type="ARBA" id="ARBA00022553"/>
    </source>
</evidence>
<dbReference type="InterPro" id="IPR001227">
    <property type="entry name" value="Ac_transferase_dom_sf"/>
</dbReference>
<feature type="region of interest" description="N-terminal hotdog fold" evidence="9">
    <location>
        <begin position="1958"/>
        <end position="2081"/>
    </location>
</feature>
<evidence type="ECO:0000256" key="1">
    <source>
        <dbReference type="ARBA" id="ARBA00004792"/>
    </source>
</evidence>
<dbReference type="InterPro" id="IPR049900">
    <property type="entry name" value="PKS_mFAS_DH"/>
</dbReference>
<dbReference type="InterPro" id="IPR020845">
    <property type="entry name" value="AMP-binding_CS"/>
</dbReference>
<dbReference type="RefSeq" id="WP_240529113.1">
    <property type="nucleotide sequence ID" value="NZ_LAKD02000027.1"/>
</dbReference>
<dbReference type="InterPro" id="IPR016035">
    <property type="entry name" value="Acyl_Trfase/lysoPLipase"/>
</dbReference>
<keyword evidence="6" id="KW-0045">Antibiotic biosynthesis</keyword>
<dbReference type="SMART" id="SM00826">
    <property type="entry name" value="PKS_DH"/>
    <property type="match status" value="1"/>
</dbReference>
<dbReference type="Pfam" id="PF16197">
    <property type="entry name" value="KAsynt_C_assoc"/>
    <property type="match status" value="3"/>
</dbReference>